<evidence type="ECO:0000256" key="1">
    <source>
        <dbReference type="SAM" id="MobiDB-lite"/>
    </source>
</evidence>
<reference evidence="3" key="1">
    <citation type="submission" date="2021-06" db="EMBL/GenBank/DDBJ databases">
        <title>Comparative genomics, transcriptomics and evolutionary studies reveal genomic signatures of adaptation to plant cell wall in hemibiotrophic fungi.</title>
        <authorList>
            <consortium name="DOE Joint Genome Institute"/>
            <person name="Baroncelli R."/>
            <person name="Diaz J.F."/>
            <person name="Benocci T."/>
            <person name="Peng M."/>
            <person name="Battaglia E."/>
            <person name="Haridas S."/>
            <person name="Andreopoulos W."/>
            <person name="Labutti K."/>
            <person name="Pangilinan J."/>
            <person name="Floch G.L."/>
            <person name="Makela M.R."/>
            <person name="Henrissat B."/>
            <person name="Grigoriev I.V."/>
            <person name="Crouch J.A."/>
            <person name="De Vries R.P."/>
            <person name="Sukno S.A."/>
            <person name="Thon M.R."/>
        </authorList>
    </citation>
    <scope>NUCLEOTIDE SEQUENCE</scope>
    <source>
        <strain evidence="3">CBS 193.32</strain>
    </source>
</reference>
<sequence>MRFLTTIALAVLTASVTAVPVAVLPSLIHPPVHVFRADPAAEAVEGEPNIEARGESIVDVSDWEREPEIQTRDEAAIDAWDLEPETQPGDAPRLQARDETALDKVNLEPEVEAREEPRIKARDEAALDNYDLEPEIQLNDKPSIKARDEAALDNFDLEPEIHARDEPHIQARSEAAAAGIDPDYHIVDARGITPEDDWKYRDNLAKLNANNCGKDCYRSINSYRSRVSREHRPYYDRSTDYHANNFDHHDNYGVQRSSRASRGEHNTPADDWKYRDNLVKQDNHNCGTHCEASLNSYRSVASKDSRLAREKDYHNYNHQDDKYNNWHPKDYHTTGNGYNNHNNGHYDDRTLRTNTYYPKDHHPTNYNDVHHNDYHGNNYHTNGNDYHGKNYHTNGNDYHGNNYHTNGNGYDHHNNGHDYGVQRSSRASRGEHNTRQDEINHRKNHEKLDAGHCGKGCQDSIHSYHSVASADSKRSRQSRNSRGNHGH</sequence>
<feature type="compositionally biased region" description="Basic and acidic residues" evidence="1">
    <location>
        <begin position="238"/>
        <end position="251"/>
    </location>
</feature>
<protein>
    <submittedName>
        <fullName evidence="3">Uncharacterized protein</fullName>
    </submittedName>
</protein>
<accession>A0AAJ0ABS6</accession>
<feature type="compositionally biased region" description="Basic residues" evidence="1">
    <location>
        <begin position="475"/>
        <end position="487"/>
    </location>
</feature>
<dbReference type="EMBL" id="JAHMHR010000052">
    <property type="protein sequence ID" value="KAK1660141.1"/>
    <property type="molecule type" value="Genomic_DNA"/>
</dbReference>
<feature type="compositionally biased region" description="Basic and acidic residues" evidence="1">
    <location>
        <begin position="261"/>
        <end position="272"/>
    </location>
</feature>
<feature type="region of interest" description="Disordered" evidence="1">
    <location>
        <begin position="419"/>
        <end position="487"/>
    </location>
</feature>
<comment type="caution">
    <text evidence="3">The sequence shown here is derived from an EMBL/GenBank/DDBJ whole genome shotgun (WGS) entry which is preliminary data.</text>
</comment>
<feature type="chain" id="PRO_5042497526" evidence="2">
    <location>
        <begin position="19"/>
        <end position="487"/>
    </location>
</feature>
<organism evidence="3 4">
    <name type="scientific">Colletotrichum godetiae</name>
    <dbReference type="NCBI Taxonomy" id="1209918"/>
    <lineage>
        <taxon>Eukaryota</taxon>
        <taxon>Fungi</taxon>
        <taxon>Dikarya</taxon>
        <taxon>Ascomycota</taxon>
        <taxon>Pezizomycotina</taxon>
        <taxon>Sordariomycetes</taxon>
        <taxon>Hypocreomycetidae</taxon>
        <taxon>Glomerellales</taxon>
        <taxon>Glomerellaceae</taxon>
        <taxon>Colletotrichum</taxon>
        <taxon>Colletotrichum acutatum species complex</taxon>
    </lineage>
</organism>
<dbReference type="Proteomes" id="UP001224890">
    <property type="component" value="Unassembled WGS sequence"/>
</dbReference>
<keyword evidence="2" id="KW-0732">Signal</keyword>
<evidence type="ECO:0000313" key="3">
    <source>
        <dbReference type="EMBL" id="KAK1660141.1"/>
    </source>
</evidence>
<feature type="signal peptide" evidence="2">
    <location>
        <begin position="1"/>
        <end position="18"/>
    </location>
</feature>
<feature type="compositionally biased region" description="Basic and acidic residues" evidence="1">
    <location>
        <begin position="428"/>
        <end position="452"/>
    </location>
</feature>
<evidence type="ECO:0000256" key="2">
    <source>
        <dbReference type="SAM" id="SignalP"/>
    </source>
</evidence>
<dbReference type="GeneID" id="85464503"/>
<feature type="region of interest" description="Disordered" evidence="1">
    <location>
        <begin position="238"/>
        <end position="272"/>
    </location>
</feature>
<gene>
    <name evidence="3" type="ORF">BDP55DRAFT_732683</name>
</gene>
<keyword evidence="4" id="KW-1185">Reference proteome</keyword>
<dbReference type="RefSeq" id="XP_060424905.1">
    <property type="nucleotide sequence ID" value="XM_060579977.1"/>
</dbReference>
<dbReference type="AlphaFoldDB" id="A0AAJ0ABS6"/>
<evidence type="ECO:0000313" key="4">
    <source>
        <dbReference type="Proteomes" id="UP001224890"/>
    </source>
</evidence>
<name>A0AAJ0ABS6_9PEZI</name>
<proteinExistence type="predicted"/>